<organism evidence="1 2">
    <name type="scientific">Pseudonocardia xinjiangensis</name>
    <dbReference type="NCBI Taxonomy" id="75289"/>
    <lineage>
        <taxon>Bacteria</taxon>
        <taxon>Bacillati</taxon>
        <taxon>Actinomycetota</taxon>
        <taxon>Actinomycetes</taxon>
        <taxon>Pseudonocardiales</taxon>
        <taxon>Pseudonocardiaceae</taxon>
        <taxon>Pseudonocardia</taxon>
    </lineage>
</organism>
<gene>
    <name evidence="1" type="ORF">HF577_35930</name>
</gene>
<dbReference type="PROSITE" id="PS51365">
    <property type="entry name" value="RENAL_DIPEPTIDASE_2"/>
    <property type="match status" value="1"/>
</dbReference>
<dbReference type="EMBL" id="JAAXKY010000239">
    <property type="protein sequence ID" value="NMH82465.1"/>
    <property type="molecule type" value="Genomic_DNA"/>
</dbReference>
<evidence type="ECO:0000313" key="1">
    <source>
        <dbReference type="EMBL" id="NMH82465.1"/>
    </source>
</evidence>
<accession>A0ABX1RT09</accession>
<dbReference type="PANTHER" id="PTHR10443">
    <property type="entry name" value="MICROSOMAL DIPEPTIDASE"/>
    <property type="match status" value="1"/>
</dbReference>
<proteinExistence type="predicted"/>
<keyword evidence="2" id="KW-1185">Reference proteome</keyword>
<reference evidence="1 2" key="1">
    <citation type="submission" date="2020-04" db="EMBL/GenBank/DDBJ databases">
        <authorList>
            <person name="Klaysubun C."/>
            <person name="Duangmal K."/>
            <person name="Lipun K."/>
        </authorList>
    </citation>
    <scope>NUCLEOTIDE SEQUENCE [LARGE SCALE GENOMIC DNA]</scope>
    <source>
        <strain evidence="1 2">JCM 11839</strain>
    </source>
</reference>
<name>A0ABX1RT09_9PSEU</name>
<dbReference type="Gene3D" id="3.20.20.140">
    <property type="entry name" value="Metal-dependent hydrolases"/>
    <property type="match status" value="1"/>
</dbReference>
<dbReference type="Pfam" id="PF01244">
    <property type="entry name" value="Peptidase_M19"/>
    <property type="match status" value="1"/>
</dbReference>
<sequence>MTCTVPRSVRRRAPGGDTRAVDHRALDLLSRTPLVDGHNDLPWALRRLAGPDPAAAVAGTDLAAGLPALQTDLPRLRAGRVGVQFWSVYVPCSFAGADAVTAVLEQVELVHRLTERYPDDLGLATTADEAAAAFAGGRV</sequence>
<dbReference type="InterPro" id="IPR032466">
    <property type="entry name" value="Metal_Hydrolase"/>
</dbReference>
<feature type="non-terminal residue" evidence="1">
    <location>
        <position position="139"/>
    </location>
</feature>
<evidence type="ECO:0008006" key="3">
    <source>
        <dbReference type="Google" id="ProtNLM"/>
    </source>
</evidence>
<protein>
    <recommendedName>
        <fullName evidence="3">Membrane dipeptidase</fullName>
    </recommendedName>
</protein>
<dbReference type="Proteomes" id="UP001296706">
    <property type="component" value="Unassembled WGS sequence"/>
</dbReference>
<dbReference type="InterPro" id="IPR008257">
    <property type="entry name" value="Pept_M19"/>
</dbReference>
<evidence type="ECO:0000313" key="2">
    <source>
        <dbReference type="Proteomes" id="UP001296706"/>
    </source>
</evidence>
<comment type="caution">
    <text evidence="1">The sequence shown here is derived from an EMBL/GenBank/DDBJ whole genome shotgun (WGS) entry which is preliminary data.</text>
</comment>
<dbReference type="SUPFAM" id="SSF51556">
    <property type="entry name" value="Metallo-dependent hydrolases"/>
    <property type="match status" value="1"/>
</dbReference>
<dbReference type="PANTHER" id="PTHR10443:SF12">
    <property type="entry name" value="DIPEPTIDASE"/>
    <property type="match status" value="1"/>
</dbReference>